<organism evidence="3 4">
    <name type="scientific">Anaeramoeba flamelloides</name>
    <dbReference type="NCBI Taxonomy" id="1746091"/>
    <lineage>
        <taxon>Eukaryota</taxon>
        <taxon>Metamonada</taxon>
        <taxon>Anaeramoebidae</taxon>
        <taxon>Anaeramoeba</taxon>
    </lineage>
</organism>
<evidence type="ECO:0000256" key="1">
    <source>
        <dbReference type="RuleBase" id="RU000383"/>
    </source>
</evidence>
<reference evidence="3" key="1">
    <citation type="submission" date="2022-08" db="EMBL/GenBank/DDBJ databases">
        <title>Novel sulfate-reducing endosymbionts in the free-living metamonad Anaeramoeba.</title>
        <authorList>
            <person name="Jerlstrom-Hultqvist J."/>
            <person name="Cepicka I."/>
            <person name="Gallot-Lavallee L."/>
            <person name="Salas-Leiva D."/>
            <person name="Curtis B.A."/>
            <person name="Zahonova K."/>
            <person name="Pipaliya S."/>
            <person name="Dacks J."/>
            <person name="Roger A.J."/>
        </authorList>
    </citation>
    <scope>NUCLEOTIDE SEQUENCE</scope>
    <source>
        <strain evidence="3">Schooner1</strain>
    </source>
</reference>
<feature type="domain" description="Cyclin-like" evidence="2">
    <location>
        <begin position="140"/>
        <end position="224"/>
    </location>
</feature>
<proteinExistence type="inferred from homology"/>
<comment type="similarity">
    <text evidence="1">Belongs to the cyclin family.</text>
</comment>
<comment type="caution">
    <text evidence="3">The sequence shown here is derived from an EMBL/GenBank/DDBJ whole genome shotgun (WGS) entry which is preliminary data.</text>
</comment>
<dbReference type="InterPro" id="IPR006671">
    <property type="entry name" value="Cyclin_N"/>
</dbReference>
<protein>
    <submittedName>
        <fullName evidence="3">Cyclin</fullName>
    </submittedName>
</protein>
<dbReference type="InterPro" id="IPR013763">
    <property type="entry name" value="Cyclin-like_dom"/>
</dbReference>
<dbReference type="Pfam" id="PF00134">
    <property type="entry name" value="Cyclin_N"/>
    <property type="match status" value="1"/>
</dbReference>
<sequence length="369" mass="44088">MIEHNCIKSNNPVQYQTRKRKYPIVINNKYDDENTNINTKRYRDNKNNKKVKRKSTYKIKYALQNPNQTLLRVSSVANNGPNFLQRDTYDQIATKIIEFKQLRKKLKYMMNCETRNLPDHNYLEETQLYISQSMRKVLIDWISEIVFSYNYHNNLLYLTLNYVDRFLSIYCIKKEQLQLLGITCFILAIKFDSDVIFTMAMGSEICKNIYSCKEIEICEKQILQALNYRLFIQTPYYYLEIFNSILDLNDHFNSLTYYFLELSLFVTEFCGFCPTVKVISVILACLLILNQNQNKLVLLFQIVKPNRQILDYLTKKLIQSFFHTFENNNYNINTKNSKLLKKIKLEIDMNLINKKNLIDTELTNYLKFH</sequence>
<evidence type="ECO:0000313" key="4">
    <source>
        <dbReference type="Proteomes" id="UP001150062"/>
    </source>
</evidence>
<dbReference type="Proteomes" id="UP001150062">
    <property type="component" value="Unassembled WGS sequence"/>
</dbReference>
<dbReference type="EMBL" id="JAOAOG010000140">
    <property type="protein sequence ID" value="KAJ6246022.1"/>
    <property type="molecule type" value="Genomic_DNA"/>
</dbReference>
<keyword evidence="4" id="KW-1185">Reference proteome</keyword>
<accession>A0ABQ8YN45</accession>
<evidence type="ECO:0000313" key="3">
    <source>
        <dbReference type="EMBL" id="KAJ6246022.1"/>
    </source>
</evidence>
<dbReference type="InterPro" id="IPR039361">
    <property type="entry name" value="Cyclin"/>
</dbReference>
<dbReference type="InterPro" id="IPR036915">
    <property type="entry name" value="Cyclin-like_sf"/>
</dbReference>
<dbReference type="PANTHER" id="PTHR10177">
    <property type="entry name" value="CYCLINS"/>
    <property type="match status" value="1"/>
</dbReference>
<dbReference type="CDD" id="cd20537">
    <property type="entry name" value="CYCLIN_CCNO-like_rpt2"/>
    <property type="match status" value="1"/>
</dbReference>
<keyword evidence="1" id="KW-0195">Cyclin</keyword>
<feature type="domain" description="Cyclin-like" evidence="2">
    <location>
        <begin position="237"/>
        <end position="326"/>
    </location>
</feature>
<evidence type="ECO:0000259" key="2">
    <source>
        <dbReference type="SMART" id="SM00385"/>
    </source>
</evidence>
<dbReference type="Gene3D" id="1.10.472.10">
    <property type="entry name" value="Cyclin-like"/>
    <property type="match status" value="2"/>
</dbReference>
<gene>
    <name evidence="3" type="ORF">M0813_19782</name>
</gene>
<dbReference type="SUPFAM" id="SSF47954">
    <property type="entry name" value="Cyclin-like"/>
    <property type="match status" value="2"/>
</dbReference>
<dbReference type="SMART" id="SM00385">
    <property type="entry name" value="CYCLIN"/>
    <property type="match status" value="2"/>
</dbReference>
<name>A0ABQ8YN45_9EUKA</name>